<dbReference type="OrthoDB" id="9775607at2"/>
<dbReference type="PANTHER" id="PTHR11113:SF2">
    <property type="entry name" value="ADENINE DEAMINASE"/>
    <property type="match status" value="1"/>
</dbReference>
<dbReference type="Gene3D" id="2.30.40.10">
    <property type="entry name" value="Urease, subunit C, domain 1"/>
    <property type="match status" value="1"/>
</dbReference>
<evidence type="ECO:0000256" key="5">
    <source>
        <dbReference type="ARBA" id="ARBA00023211"/>
    </source>
</evidence>
<comment type="similarity">
    <text evidence="2 8">Belongs to the metallo-dependent hydrolases superfamily. Adenine deaminase family.</text>
</comment>
<evidence type="ECO:0000256" key="1">
    <source>
        <dbReference type="ARBA" id="ARBA00001936"/>
    </source>
</evidence>
<comment type="caution">
    <text evidence="11">The sequence shown here is derived from an EMBL/GenBank/DDBJ whole genome shotgun (WGS) entry which is preliminary data.</text>
</comment>
<dbReference type="InterPro" id="IPR011059">
    <property type="entry name" value="Metal-dep_hydrolase_composite"/>
</dbReference>
<dbReference type="Pfam" id="PF13382">
    <property type="entry name" value="Adenine_deam_C"/>
    <property type="match status" value="1"/>
</dbReference>
<evidence type="ECO:0000256" key="2">
    <source>
        <dbReference type="ARBA" id="ARBA00006773"/>
    </source>
</evidence>
<evidence type="ECO:0000256" key="3">
    <source>
        <dbReference type="ARBA" id="ARBA00012782"/>
    </source>
</evidence>
<dbReference type="GO" id="GO:0000034">
    <property type="term" value="F:adenine deaminase activity"/>
    <property type="evidence" value="ECO:0007669"/>
    <property type="project" value="UniProtKB-UniRule"/>
</dbReference>
<evidence type="ECO:0000259" key="10">
    <source>
        <dbReference type="Pfam" id="PF13382"/>
    </source>
</evidence>
<protein>
    <recommendedName>
        <fullName evidence="7 8">Adenine deaminase</fullName>
        <shortName evidence="8">Adenase</shortName>
        <shortName evidence="8">Adenine aminase</shortName>
        <ecNumber evidence="3 8">3.5.4.2</ecNumber>
    </recommendedName>
</protein>
<keyword evidence="12" id="KW-1185">Reference proteome</keyword>
<dbReference type="RefSeq" id="WP_087999523.1">
    <property type="nucleotide sequence ID" value="NZ_BMHB01000001.1"/>
</dbReference>
<evidence type="ECO:0000313" key="12">
    <source>
        <dbReference type="Proteomes" id="UP000626244"/>
    </source>
</evidence>
<dbReference type="InterPro" id="IPR032466">
    <property type="entry name" value="Metal_Hydrolase"/>
</dbReference>
<dbReference type="EMBL" id="BMHB01000001">
    <property type="protein sequence ID" value="GGI12501.1"/>
    <property type="molecule type" value="Genomic_DNA"/>
</dbReference>
<evidence type="ECO:0000256" key="8">
    <source>
        <dbReference type="HAMAP-Rule" id="MF_01518"/>
    </source>
</evidence>
<dbReference type="InterPro" id="IPR006680">
    <property type="entry name" value="Amidohydro-rel"/>
</dbReference>
<feature type="domain" description="Adenine deaminase C-terminal" evidence="10">
    <location>
        <begin position="398"/>
        <end position="567"/>
    </location>
</feature>
<evidence type="ECO:0000256" key="4">
    <source>
        <dbReference type="ARBA" id="ARBA00022801"/>
    </source>
</evidence>
<dbReference type="Proteomes" id="UP000626244">
    <property type="component" value="Unassembled WGS sequence"/>
</dbReference>
<dbReference type="InterPro" id="IPR006679">
    <property type="entry name" value="Adenine_deam"/>
</dbReference>
<dbReference type="GO" id="GO:0006146">
    <property type="term" value="P:adenine catabolic process"/>
    <property type="evidence" value="ECO:0007669"/>
    <property type="project" value="InterPro"/>
</dbReference>
<comment type="catalytic activity">
    <reaction evidence="6 8">
        <text>adenine + H2O + H(+) = hypoxanthine + NH4(+)</text>
        <dbReference type="Rhea" id="RHEA:23688"/>
        <dbReference type="ChEBI" id="CHEBI:15377"/>
        <dbReference type="ChEBI" id="CHEBI:15378"/>
        <dbReference type="ChEBI" id="CHEBI:16708"/>
        <dbReference type="ChEBI" id="CHEBI:17368"/>
        <dbReference type="ChEBI" id="CHEBI:28938"/>
        <dbReference type="EC" id="3.5.4.2"/>
    </reaction>
</comment>
<evidence type="ECO:0000313" key="11">
    <source>
        <dbReference type="EMBL" id="GGI12501.1"/>
    </source>
</evidence>
<organism evidence="11 12">
    <name type="scientific">Gottfriedia solisilvae</name>
    <dbReference type="NCBI Taxonomy" id="1516104"/>
    <lineage>
        <taxon>Bacteria</taxon>
        <taxon>Bacillati</taxon>
        <taxon>Bacillota</taxon>
        <taxon>Bacilli</taxon>
        <taxon>Bacillales</taxon>
        <taxon>Bacillaceae</taxon>
        <taxon>Gottfriedia</taxon>
    </lineage>
</organism>
<comment type="cofactor">
    <cofactor evidence="1 8">
        <name>Mn(2+)</name>
        <dbReference type="ChEBI" id="CHEBI:29035"/>
    </cofactor>
</comment>
<dbReference type="Gene3D" id="3.20.20.140">
    <property type="entry name" value="Metal-dependent hydrolases"/>
    <property type="match status" value="1"/>
</dbReference>
<feature type="domain" description="Amidohydrolase-related" evidence="9">
    <location>
        <begin position="62"/>
        <end position="342"/>
    </location>
</feature>
<dbReference type="EC" id="3.5.4.2" evidence="3 8"/>
<dbReference type="InterPro" id="IPR026912">
    <property type="entry name" value="Adenine_deam_C"/>
</dbReference>
<keyword evidence="4 8" id="KW-0378">Hydrolase</keyword>
<name>A0A8J3F0Q4_9BACI</name>
<dbReference type="Pfam" id="PF01979">
    <property type="entry name" value="Amidohydro_1"/>
    <property type="match status" value="1"/>
</dbReference>
<dbReference type="SUPFAM" id="SSF51556">
    <property type="entry name" value="Metallo-dependent hydrolases"/>
    <property type="match status" value="1"/>
</dbReference>
<dbReference type="HAMAP" id="MF_01518">
    <property type="entry name" value="Adenine_deamin"/>
    <property type="match status" value="1"/>
</dbReference>
<dbReference type="FunFam" id="3.20.20.140:FF:000016">
    <property type="entry name" value="Adenine deaminase"/>
    <property type="match status" value="1"/>
</dbReference>
<dbReference type="PANTHER" id="PTHR11113">
    <property type="entry name" value="N-ACETYLGLUCOSAMINE-6-PHOSPHATE DEACETYLASE"/>
    <property type="match status" value="1"/>
</dbReference>
<dbReference type="NCBIfam" id="TIGR01178">
    <property type="entry name" value="ade"/>
    <property type="match status" value="1"/>
</dbReference>
<keyword evidence="5 8" id="KW-0464">Manganese</keyword>
<accession>A0A8J3F0Q4</accession>
<dbReference type="SUPFAM" id="SSF51338">
    <property type="entry name" value="Composite domain of metallo-dependent hydrolases"/>
    <property type="match status" value="1"/>
</dbReference>
<sequence length="575" mass="63461">MNLHEMKASIKAEKADFLIINGKILNVFTKEIIEESIAVTNGIIVGIGDYEGKIVIDAKGKYISPGFIDSHVHIESSMVTPSEYARTILPHGVTTVITDPHEIANVSGVEGIQFMLDESEHLPLDVRVMLPSCVPATSLERGGAILYAEHLETFMEHPRVLGLAEVMDYPSVMSMEKQMMDKIQLAHKYQKPIDGHLAGLGKNEINTYAYSGILTDHECTNVNEVLDRLRAGMYVALREGSAARNLIDLLPAVNENNANRIMYCTDDKHLDDIYKEGSIDFCIRTAIAFGISPITAYSMATFNPAQCYGLKQKGAIAPGYEANFVFINDLENVDITDVWIKDQFIVSNQKLIESTVQKESKNHISTFINLGDIRLEDFMISCDGMNYANIIEINPKSIVTSHIVEKIANSDDQQFTANVKENLCKIAVIDRYHSEKEIGLGIVKGLNLKEGAIATTIAHDSHQLIVAGMNDEDMYLAVKTVKEMNGGIVVVANGQILAKLSLPIGGLVSLNSAEEVEHGLNLIENALLKIRPNNNFNAFLTLSFLALPVIPSIKITTKGLFNVNTFQFIPLFIHN</sequence>
<gene>
    <name evidence="11" type="primary">adeC</name>
    <name evidence="8" type="synonym">ade</name>
    <name evidence="11" type="ORF">GCM10007380_13230</name>
</gene>
<dbReference type="AlphaFoldDB" id="A0A8J3F0Q4"/>
<evidence type="ECO:0000256" key="6">
    <source>
        <dbReference type="ARBA" id="ARBA00047720"/>
    </source>
</evidence>
<evidence type="ECO:0000259" key="9">
    <source>
        <dbReference type="Pfam" id="PF01979"/>
    </source>
</evidence>
<dbReference type="CDD" id="cd01295">
    <property type="entry name" value="AdeC"/>
    <property type="match status" value="1"/>
</dbReference>
<reference evidence="12" key="1">
    <citation type="journal article" date="2019" name="Int. J. Syst. Evol. Microbiol.">
        <title>The Global Catalogue of Microorganisms (GCM) 10K type strain sequencing project: providing services to taxonomists for standard genome sequencing and annotation.</title>
        <authorList>
            <consortium name="The Broad Institute Genomics Platform"/>
            <consortium name="The Broad Institute Genome Sequencing Center for Infectious Disease"/>
            <person name="Wu L."/>
            <person name="Ma J."/>
        </authorList>
    </citation>
    <scope>NUCLEOTIDE SEQUENCE [LARGE SCALE GENOMIC DNA]</scope>
    <source>
        <strain evidence="12">CGMCC 1.14993</strain>
    </source>
</reference>
<proteinExistence type="inferred from homology"/>
<evidence type="ECO:0000256" key="7">
    <source>
        <dbReference type="ARBA" id="ARBA00069718"/>
    </source>
</evidence>